<evidence type="ECO:0000259" key="6">
    <source>
        <dbReference type="Pfam" id="PF02837"/>
    </source>
</evidence>
<keyword evidence="2 9" id="KW-0378">Hydrolase</keyword>
<dbReference type="SUPFAM" id="SSF49785">
    <property type="entry name" value="Galactose-binding domain-like"/>
    <property type="match status" value="2"/>
</dbReference>
<evidence type="ECO:0000259" key="5">
    <source>
        <dbReference type="Pfam" id="PF02836"/>
    </source>
</evidence>
<dbReference type="Pfam" id="PF02837">
    <property type="entry name" value="Glyco_hydro_2_N"/>
    <property type="match status" value="1"/>
</dbReference>
<evidence type="ECO:0000259" key="4">
    <source>
        <dbReference type="Pfam" id="PF00703"/>
    </source>
</evidence>
<dbReference type="Pfam" id="PF16355">
    <property type="entry name" value="DUF4982"/>
    <property type="match status" value="1"/>
</dbReference>
<evidence type="ECO:0000256" key="2">
    <source>
        <dbReference type="ARBA" id="ARBA00022801"/>
    </source>
</evidence>
<sequence>MADKVKQCYKTLWVGYKSCLILVLCLLFGVRSFSQSAIRKDIVLKTNWLSVANDTNINAYNGFEQAAFNTQNWQPVTVPHNWDTYQGYRRLKHGDRHGYAWYRTSFIVKDISADKAYFLFFEGVGSYATVWLNGTKVGYHAGGRTTFTLNVSQYLLKNKPNILAVRADHPDKIQDLPWVCGGSADEVGFSEGSQPMGIYRPVHFIITGAVRIEPFGVHIWNDTTVTEKSADLNIETEVKNYSNKPKKIAVINRLIDERGIVVAEAVSENAIPAGATMVYKQKLNFTHVHLWSLGQPYLYKMVSKVMDGQRQLDQESTPYGIRWISWPIGRGGSNKQFLLNGKPVFINGVAEYEHKMGQSHAFSNAQVRTRVMQVKTAGFNAFRDAHQPHNLAYQQYWDELGILWWPQFTAHIWYDTPAFRENFKTLLADWVKERRNNPSNILWGLQNESRLPADFAAECCELIRKLDPTASSQRKITTCNGGNGTDWDVPQNWTGTYGGNPLTYATDLEKQILVGEYGGWRSIDLHTDGPFAQNGALSEDRLDLLMETKIRLAESVKDKVAGHFQWLLSSHENPGRVQGGEGWREMDRVGPVNYKGLLTPWGEPTDAFYLYRANYAPKDKEPMVYIVSHTWPDRWLSPGTRDSLSVYSNCDEVELFNDVNGQSFGKKKNGGKGTHFTWDRVNVQYNVLYAVGYVKGKKVAEDYIVLNHLPQSPNFQDLNTEGKDLLKPNAGLKYIYRVNCGGPDYTDQFNHVWLADVHQTNNKTWGSTSWTDDLAGMPAMFGSQRRTFDLIKGTTDPQLFQTFRYGLDKLKYDFPVADGDYEVEFYFTEPWYGTGGGMDCTGWRLFDVAVNGHTVINNLDIWKEAGHDRALKKVVKVHVTGGHLTINFPHAESGEAIISAIAIASVNKNVVAALPSASVIHNLVVTNPSQAKNWSAKTWLDVGNKLYTNDETEIAQLPPNLYGAEWIKTPKVTIEGAGALAKFNTTVDADVYIGLDADIKQLPAWLHDYDNTKTLMVNDANGGNKFMLYHKRFKAGAEVSLGYNADKALMYLVAVQPVTEMEPATDLKTTVSYKAETATLSGEGTVISMVNGRNCITFKTTGSGAEWAISTGVAEAHEMRIKYANTTGKTLTANIKLLAADGTVMKEAQLKFGKTEADKFKTVGTTTGTSINAGNYKVILSAVDAEGLIVSGLEVQ</sequence>
<dbReference type="SUPFAM" id="SSF49303">
    <property type="entry name" value="beta-Galactosidase/glucuronidase domain"/>
    <property type="match status" value="1"/>
</dbReference>
<feature type="domain" description="Glycoside hydrolase family 2 catalytic" evidence="5">
    <location>
        <begin position="334"/>
        <end position="469"/>
    </location>
</feature>
<dbReference type="Gene3D" id="3.20.20.80">
    <property type="entry name" value="Glycosidases"/>
    <property type="match status" value="1"/>
</dbReference>
<name>A0A495J6K9_9SPHI</name>
<proteinExistence type="inferred from homology"/>
<dbReference type="GO" id="GO:0004553">
    <property type="term" value="F:hydrolase activity, hydrolyzing O-glycosyl compounds"/>
    <property type="evidence" value="ECO:0007669"/>
    <property type="project" value="InterPro"/>
</dbReference>
<evidence type="ECO:0000259" key="7">
    <source>
        <dbReference type="Pfam" id="PF11721"/>
    </source>
</evidence>
<keyword evidence="10" id="KW-1185">Reference proteome</keyword>
<accession>A0A495J6K9</accession>
<dbReference type="InterPro" id="IPR008979">
    <property type="entry name" value="Galactose-bd-like_sf"/>
</dbReference>
<dbReference type="InterPro" id="IPR017853">
    <property type="entry name" value="GH"/>
</dbReference>
<dbReference type="InterPro" id="IPR013783">
    <property type="entry name" value="Ig-like_fold"/>
</dbReference>
<dbReference type="InterPro" id="IPR006104">
    <property type="entry name" value="Glyco_hydro_2_N"/>
</dbReference>
<dbReference type="Pfam" id="PF02836">
    <property type="entry name" value="Glyco_hydro_2_C"/>
    <property type="match status" value="1"/>
</dbReference>
<dbReference type="InterPro" id="IPR006103">
    <property type="entry name" value="Glyco_hydro_2_cat"/>
</dbReference>
<dbReference type="InterPro" id="IPR051913">
    <property type="entry name" value="GH2_Domain-Containing"/>
</dbReference>
<dbReference type="EMBL" id="RBKU01000001">
    <property type="protein sequence ID" value="RKR84351.1"/>
    <property type="molecule type" value="Genomic_DNA"/>
</dbReference>
<dbReference type="PANTHER" id="PTHR42732:SF1">
    <property type="entry name" value="BETA-MANNOSIDASE"/>
    <property type="match status" value="1"/>
</dbReference>
<comment type="similarity">
    <text evidence="1">Belongs to the glycosyl hydrolase 2 family.</text>
</comment>
<keyword evidence="3" id="KW-0326">Glycosidase</keyword>
<dbReference type="InterPro" id="IPR032311">
    <property type="entry name" value="DUF4982"/>
</dbReference>
<feature type="domain" description="Malectin" evidence="7">
    <location>
        <begin position="735"/>
        <end position="901"/>
    </location>
</feature>
<dbReference type="AlphaFoldDB" id="A0A495J6K9"/>
<dbReference type="Pfam" id="PF00703">
    <property type="entry name" value="Glyco_hydro_2"/>
    <property type="match status" value="1"/>
</dbReference>
<dbReference type="InterPro" id="IPR021720">
    <property type="entry name" value="Malectin_dom"/>
</dbReference>
<evidence type="ECO:0000313" key="10">
    <source>
        <dbReference type="Proteomes" id="UP000268007"/>
    </source>
</evidence>
<dbReference type="PRINTS" id="PR00132">
    <property type="entry name" value="GLHYDRLASE2"/>
</dbReference>
<comment type="caution">
    <text evidence="9">The sequence shown here is derived from an EMBL/GenBank/DDBJ whole genome shotgun (WGS) entry which is preliminary data.</text>
</comment>
<dbReference type="Proteomes" id="UP000268007">
    <property type="component" value="Unassembled WGS sequence"/>
</dbReference>
<protein>
    <submittedName>
        <fullName evidence="9">Glycosyl hydrolase family 2</fullName>
    </submittedName>
</protein>
<evidence type="ECO:0000259" key="8">
    <source>
        <dbReference type="Pfam" id="PF16355"/>
    </source>
</evidence>
<gene>
    <name evidence="9" type="ORF">BDD43_4585</name>
</gene>
<dbReference type="InterPro" id="IPR006101">
    <property type="entry name" value="Glyco_hydro_2"/>
</dbReference>
<dbReference type="InterPro" id="IPR006102">
    <property type="entry name" value="Ig-like_GH2"/>
</dbReference>
<dbReference type="SUPFAM" id="SSF51445">
    <property type="entry name" value="(Trans)glycosidases"/>
    <property type="match status" value="1"/>
</dbReference>
<evidence type="ECO:0000313" key="9">
    <source>
        <dbReference type="EMBL" id="RKR84351.1"/>
    </source>
</evidence>
<organism evidence="9 10">
    <name type="scientific">Mucilaginibacter gracilis</name>
    <dbReference type="NCBI Taxonomy" id="423350"/>
    <lineage>
        <taxon>Bacteria</taxon>
        <taxon>Pseudomonadati</taxon>
        <taxon>Bacteroidota</taxon>
        <taxon>Sphingobacteriia</taxon>
        <taxon>Sphingobacteriales</taxon>
        <taxon>Sphingobacteriaceae</taxon>
        <taxon>Mucilaginibacter</taxon>
    </lineage>
</organism>
<dbReference type="Gene3D" id="2.60.120.260">
    <property type="entry name" value="Galactose-binding domain-like"/>
    <property type="match status" value="2"/>
</dbReference>
<feature type="domain" description="DUF4982" evidence="8">
    <location>
        <begin position="642"/>
        <end position="700"/>
    </location>
</feature>
<feature type="domain" description="Glycosyl hydrolases family 2 sugar binding" evidence="6">
    <location>
        <begin position="97"/>
        <end position="165"/>
    </location>
</feature>
<dbReference type="Gene3D" id="2.60.120.430">
    <property type="entry name" value="Galactose-binding lectin"/>
    <property type="match status" value="1"/>
</dbReference>
<dbReference type="GO" id="GO:0005975">
    <property type="term" value="P:carbohydrate metabolic process"/>
    <property type="evidence" value="ECO:0007669"/>
    <property type="project" value="InterPro"/>
</dbReference>
<dbReference type="Pfam" id="PF11721">
    <property type="entry name" value="Malectin"/>
    <property type="match status" value="1"/>
</dbReference>
<reference evidence="9 10" key="1">
    <citation type="submission" date="2018-10" db="EMBL/GenBank/DDBJ databases">
        <title>Genomic Encyclopedia of Archaeal and Bacterial Type Strains, Phase II (KMG-II): from individual species to whole genera.</title>
        <authorList>
            <person name="Goeker M."/>
        </authorList>
    </citation>
    <scope>NUCLEOTIDE SEQUENCE [LARGE SCALE GENOMIC DNA]</scope>
    <source>
        <strain evidence="9 10">DSM 18602</strain>
    </source>
</reference>
<dbReference type="Gene3D" id="2.60.40.10">
    <property type="entry name" value="Immunoglobulins"/>
    <property type="match status" value="2"/>
</dbReference>
<evidence type="ECO:0000256" key="1">
    <source>
        <dbReference type="ARBA" id="ARBA00007401"/>
    </source>
</evidence>
<evidence type="ECO:0000256" key="3">
    <source>
        <dbReference type="ARBA" id="ARBA00023295"/>
    </source>
</evidence>
<feature type="domain" description="Glycoside hydrolase family 2 immunoglobulin-like beta-sandwich" evidence="4">
    <location>
        <begin position="218"/>
        <end position="322"/>
    </location>
</feature>
<dbReference type="InterPro" id="IPR036156">
    <property type="entry name" value="Beta-gal/glucu_dom_sf"/>
</dbReference>
<dbReference type="PANTHER" id="PTHR42732">
    <property type="entry name" value="BETA-GALACTOSIDASE"/>
    <property type="match status" value="1"/>
</dbReference>